<reference evidence="2" key="1">
    <citation type="submission" date="2014-09" db="EMBL/GenBank/DDBJ databases">
        <authorList>
            <person name="Magalhaes I.L.F."/>
            <person name="Oliveira U."/>
            <person name="Santos F.R."/>
            <person name="Vidigal T.H.D.A."/>
            <person name="Brescovit A.D."/>
            <person name="Santos A.J."/>
        </authorList>
    </citation>
    <scope>NUCLEOTIDE SEQUENCE</scope>
    <source>
        <tissue evidence="2">Shoot tissue taken approximately 20 cm above the soil surface</tissue>
    </source>
</reference>
<evidence type="ECO:0000313" key="2">
    <source>
        <dbReference type="EMBL" id="JAD35073.1"/>
    </source>
</evidence>
<dbReference type="EMBL" id="GBRH01262822">
    <property type="protein sequence ID" value="JAD35073.1"/>
    <property type="molecule type" value="Transcribed_RNA"/>
</dbReference>
<proteinExistence type="predicted"/>
<evidence type="ECO:0008006" key="3">
    <source>
        <dbReference type="Google" id="ProtNLM"/>
    </source>
</evidence>
<feature type="region of interest" description="Disordered" evidence="1">
    <location>
        <begin position="42"/>
        <end position="63"/>
    </location>
</feature>
<protein>
    <recommendedName>
        <fullName evidence="3">DDE Tnp4 domain-containing protein</fullName>
    </recommendedName>
</protein>
<organism evidence="2">
    <name type="scientific">Arundo donax</name>
    <name type="common">Giant reed</name>
    <name type="synonym">Donax arundinaceus</name>
    <dbReference type="NCBI Taxonomy" id="35708"/>
    <lineage>
        <taxon>Eukaryota</taxon>
        <taxon>Viridiplantae</taxon>
        <taxon>Streptophyta</taxon>
        <taxon>Embryophyta</taxon>
        <taxon>Tracheophyta</taxon>
        <taxon>Spermatophyta</taxon>
        <taxon>Magnoliopsida</taxon>
        <taxon>Liliopsida</taxon>
        <taxon>Poales</taxon>
        <taxon>Poaceae</taxon>
        <taxon>PACMAD clade</taxon>
        <taxon>Arundinoideae</taxon>
        <taxon>Arundineae</taxon>
        <taxon>Arundo</taxon>
    </lineage>
</organism>
<dbReference type="AlphaFoldDB" id="A0A0A8ZBM7"/>
<name>A0A0A8ZBM7_ARUDO</name>
<feature type="compositionally biased region" description="Polar residues" evidence="1">
    <location>
        <begin position="46"/>
        <end position="56"/>
    </location>
</feature>
<reference evidence="2" key="2">
    <citation type="journal article" date="2015" name="Data Brief">
        <title>Shoot transcriptome of the giant reed, Arundo donax.</title>
        <authorList>
            <person name="Barrero R.A."/>
            <person name="Guerrero F.D."/>
            <person name="Moolhuijzen P."/>
            <person name="Goolsby J.A."/>
            <person name="Tidwell J."/>
            <person name="Bellgard S.E."/>
            <person name="Bellgard M.I."/>
        </authorList>
    </citation>
    <scope>NUCLEOTIDE SEQUENCE</scope>
    <source>
        <tissue evidence="2">Shoot tissue taken approximately 20 cm above the soil surface</tissue>
    </source>
</reference>
<evidence type="ECO:0000256" key="1">
    <source>
        <dbReference type="SAM" id="MobiDB-lite"/>
    </source>
</evidence>
<accession>A0A0A8ZBM7</accession>
<sequence length="63" mass="7178">MKWRILLNLPSYPIAKQSKIITAMMALHNFIRESAIHDEDFENYVQDDSSGASQGSMDDATFK</sequence>